<dbReference type="InterPro" id="IPR050097">
    <property type="entry name" value="Ferredoxin-NADP_redctase_2"/>
</dbReference>
<proteinExistence type="predicted"/>
<dbReference type="Proteomes" id="UP001165422">
    <property type="component" value="Unassembled WGS sequence"/>
</dbReference>
<sequence>FHNPKIKFIWNSIVEEAVGDEILEGLLIKNKITGETRNLKVDGCFVFVGYEPISQLFQGKVTMDEKGYIVTDEDMRTNISGVFAAGDIRKKSLRQVITAAADGAIAATTAESYIEENKN</sequence>
<dbReference type="PRINTS" id="PR00469">
    <property type="entry name" value="PNDRDTASEII"/>
</dbReference>
<accession>A0ABS8NCQ5</accession>
<reference evidence="4" key="1">
    <citation type="submission" date="2021-11" db="EMBL/GenBank/DDBJ databases">
        <authorList>
            <person name="Qingchun L."/>
            <person name="Dong Z."/>
            <person name="Zongwei Q."/>
            <person name="Jia Z."/>
            <person name="Duotao L."/>
        </authorList>
    </citation>
    <scope>NUCLEOTIDE SEQUENCE</scope>
    <source>
        <strain evidence="4">WLY-B-L2</strain>
    </source>
</reference>
<dbReference type="EMBL" id="JAJJPB010000062">
    <property type="protein sequence ID" value="MCC9296870.1"/>
    <property type="molecule type" value="Genomic_DNA"/>
</dbReference>
<gene>
    <name evidence="4" type="ORF">LN736_18740</name>
</gene>
<dbReference type="PRINTS" id="PR00368">
    <property type="entry name" value="FADPNR"/>
</dbReference>
<dbReference type="PANTHER" id="PTHR48105">
    <property type="entry name" value="THIOREDOXIN REDUCTASE 1-RELATED-RELATED"/>
    <property type="match status" value="1"/>
</dbReference>
<comment type="caution">
    <text evidence="4">The sequence shown here is derived from an EMBL/GenBank/DDBJ whole genome shotgun (WGS) entry which is preliminary data.</text>
</comment>
<evidence type="ECO:0000313" key="4">
    <source>
        <dbReference type="EMBL" id="MCC9296870.1"/>
    </source>
</evidence>
<evidence type="ECO:0000259" key="3">
    <source>
        <dbReference type="Pfam" id="PF07992"/>
    </source>
</evidence>
<evidence type="ECO:0000313" key="5">
    <source>
        <dbReference type="Proteomes" id="UP001165422"/>
    </source>
</evidence>
<name>A0ABS8NCQ5_9CLOT</name>
<evidence type="ECO:0000256" key="2">
    <source>
        <dbReference type="ARBA" id="ARBA00023002"/>
    </source>
</evidence>
<dbReference type="InterPro" id="IPR023753">
    <property type="entry name" value="FAD/NAD-binding_dom"/>
</dbReference>
<keyword evidence="1" id="KW-0285">Flavoprotein</keyword>
<evidence type="ECO:0000256" key="1">
    <source>
        <dbReference type="ARBA" id="ARBA00022630"/>
    </source>
</evidence>
<keyword evidence="5" id="KW-1185">Reference proteome</keyword>
<dbReference type="InterPro" id="IPR036188">
    <property type="entry name" value="FAD/NAD-bd_sf"/>
</dbReference>
<feature type="domain" description="FAD/NAD(P)-binding" evidence="3">
    <location>
        <begin position="3"/>
        <end position="103"/>
    </location>
</feature>
<dbReference type="Pfam" id="PF07992">
    <property type="entry name" value="Pyr_redox_2"/>
    <property type="match status" value="1"/>
</dbReference>
<dbReference type="RefSeq" id="WP_229982203.1">
    <property type="nucleotide sequence ID" value="NZ_JAJJPB010000062.1"/>
</dbReference>
<dbReference type="Gene3D" id="3.50.50.60">
    <property type="entry name" value="FAD/NAD(P)-binding domain"/>
    <property type="match status" value="2"/>
</dbReference>
<organism evidence="4 5">
    <name type="scientific">Clostridium aromativorans</name>
    <dbReference type="NCBI Taxonomy" id="2836848"/>
    <lineage>
        <taxon>Bacteria</taxon>
        <taxon>Bacillati</taxon>
        <taxon>Bacillota</taxon>
        <taxon>Clostridia</taxon>
        <taxon>Eubacteriales</taxon>
        <taxon>Clostridiaceae</taxon>
        <taxon>Clostridium</taxon>
    </lineage>
</organism>
<keyword evidence="2" id="KW-0560">Oxidoreductase</keyword>
<protein>
    <submittedName>
        <fullName evidence="4">FAD-dependent oxidoreductase</fullName>
    </submittedName>
</protein>
<dbReference type="SUPFAM" id="SSF51905">
    <property type="entry name" value="FAD/NAD(P)-binding domain"/>
    <property type="match status" value="1"/>
</dbReference>
<feature type="non-terminal residue" evidence="4">
    <location>
        <position position="1"/>
    </location>
</feature>